<gene>
    <name evidence="1" type="ordered locus">STM14_1507</name>
</gene>
<dbReference type="Proteomes" id="UP000002695">
    <property type="component" value="Chromosome"/>
</dbReference>
<organism evidence="1 2">
    <name type="scientific">Salmonella typhimurium (strain 14028s / SGSC 2262)</name>
    <dbReference type="NCBI Taxonomy" id="588858"/>
    <lineage>
        <taxon>Bacteria</taxon>
        <taxon>Pseudomonadati</taxon>
        <taxon>Pseudomonadota</taxon>
        <taxon>Gammaproteobacteria</taxon>
        <taxon>Enterobacterales</taxon>
        <taxon>Enterobacteriaceae</taxon>
        <taxon>Salmonella</taxon>
    </lineage>
</organism>
<dbReference type="KEGG" id="seo:STM14_1507"/>
<dbReference type="HOGENOM" id="CLU_219017_0_0_6"/>
<dbReference type="EMBL" id="CP001363">
    <property type="protein sequence ID" value="ACY87987.1"/>
    <property type="molecule type" value="Genomic_DNA"/>
</dbReference>
<evidence type="ECO:0000313" key="2">
    <source>
        <dbReference type="Proteomes" id="UP000002695"/>
    </source>
</evidence>
<accession>A0A0F6B0G0</accession>
<dbReference type="BioCyc" id="SENT588858:STM14_RS07095-MONOMER"/>
<dbReference type="PATRIC" id="fig|588858.6.peg.1469"/>
<keyword evidence="2" id="KW-1185">Reference proteome</keyword>
<sequence>MKKWLIGGILIASFLTGCLMWHNIDKWFNKDIEFFYVGDDS</sequence>
<evidence type="ECO:0000313" key="1">
    <source>
        <dbReference type="EMBL" id="ACY87987.1"/>
    </source>
</evidence>
<protein>
    <submittedName>
        <fullName evidence="1">Lipoprotein</fullName>
    </submittedName>
</protein>
<proteinExistence type="predicted"/>
<dbReference type="PROSITE" id="PS51257">
    <property type="entry name" value="PROKAR_LIPOPROTEIN"/>
    <property type="match status" value="1"/>
</dbReference>
<name>A0A0F6B0G0_SALT1</name>
<reference evidence="1 2" key="1">
    <citation type="journal article" date="2010" name="J. Bacteriol.">
        <title>Short-term signatures of evolutionary change in the Salmonella enterica serovar typhimurium 14028 genome.</title>
        <authorList>
            <person name="Jarvik T."/>
            <person name="Smillie C."/>
            <person name="Groisman E.A."/>
            <person name="Ochman H."/>
        </authorList>
    </citation>
    <scope>NUCLEOTIDE SEQUENCE [LARGE SCALE GENOMIC DNA]</scope>
    <source>
        <strain evidence="2">14028s / SGSC 2262</strain>
    </source>
</reference>
<keyword evidence="1" id="KW-0449">Lipoprotein</keyword>
<dbReference type="AlphaFoldDB" id="A0A0F6B0G0"/>